<organism evidence="1 2">
    <name type="scientific">Senna tora</name>
    <dbReference type="NCBI Taxonomy" id="362788"/>
    <lineage>
        <taxon>Eukaryota</taxon>
        <taxon>Viridiplantae</taxon>
        <taxon>Streptophyta</taxon>
        <taxon>Embryophyta</taxon>
        <taxon>Tracheophyta</taxon>
        <taxon>Spermatophyta</taxon>
        <taxon>Magnoliopsida</taxon>
        <taxon>eudicotyledons</taxon>
        <taxon>Gunneridae</taxon>
        <taxon>Pentapetalae</taxon>
        <taxon>rosids</taxon>
        <taxon>fabids</taxon>
        <taxon>Fabales</taxon>
        <taxon>Fabaceae</taxon>
        <taxon>Caesalpinioideae</taxon>
        <taxon>Cassia clade</taxon>
        <taxon>Senna</taxon>
    </lineage>
</organism>
<proteinExistence type="predicted"/>
<evidence type="ECO:0000313" key="1">
    <source>
        <dbReference type="EMBL" id="KAF7823868.1"/>
    </source>
</evidence>
<comment type="caution">
    <text evidence="1">The sequence shown here is derived from an EMBL/GenBank/DDBJ whole genome shotgun (WGS) entry which is preliminary data.</text>
</comment>
<sequence>MPQCSHFYDKSKHKNSFLLRRPYRASLPYALLLLQLLNCLHCQISNDFFDSLKTCPSIMRLPPTPVLVPASLGISTFCLAVKLKPLCNTLEVKWKVHNKMLKTQLKWEPYRTLYDLIAEETLLHLEFDEQDLYYIAQRPCKQQWTYYTPSGSALSHETTIPGISALGIEIIHVEYLSNNHIQTWRKDCYADIATQQKSYAPSNYSLCLDVLIFHTVHRRYKLFLEYK</sequence>
<keyword evidence="2" id="KW-1185">Reference proteome</keyword>
<gene>
    <name evidence="1" type="ORF">G2W53_022012</name>
</gene>
<dbReference type="AlphaFoldDB" id="A0A834TKJ7"/>
<evidence type="ECO:0000313" key="2">
    <source>
        <dbReference type="Proteomes" id="UP000634136"/>
    </source>
</evidence>
<dbReference type="EMBL" id="JAAIUW010000007">
    <property type="protein sequence ID" value="KAF7823868.1"/>
    <property type="molecule type" value="Genomic_DNA"/>
</dbReference>
<name>A0A834TKJ7_9FABA</name>
<dbReference type="Proteomes" id="UP000634136">
    <property type="component" value="Unassembled WGS sequence"/>
</dbReference>
<protein>
    <submittedName>
        <fullName evidence="1">Uncharacterized protein</fullName>
    </submittedName>
</protein>
<accession>A0A834TKJ7</accession>
<reference evidence="1" key="1">
    <citation type="submission" date="2020-09" db="EMBL/GenBank/DDBJ databases">
        <title>Genome-Enabled Discovery of Anthraquinone Biosynthesis in Senna tora.</title>
        <authorList>
            <person name="Kang S.-H."/>
            <person name="Pandey R.P."/>
            <person name="Lee C.-M."/>
            <person name="Sim J.-S."/>
            <person name="Jeong J.-T."/>
            <person name="Choi B.-S."/>
            <person name="Jung M."/>
            <person name="Ginzburg D."/>
            <person name="Zhao K."/>
            <person name="Won S.Y."/>
            <person name="Oh T.-J."/>
            <person name="Yu Y."/>
            <person name="Kim N.-H."/>
            <person name="Lee O.R."/>
            <person name="Lee T.-H."/>
            <person name="Bashyal P."/>
            <person name="Kim T.-S."/>
            <person name="Lee W.-H."/>
            <person name="Kawkins C."/>
            <person name="Kim C.-K."/>
            <person name="Kim J.S."/>
            <person name="Ahn B.O."/>
            <person name="Rhee S.Y."/>
            <person name="Sohng J.K."/>
        </authorList>
    </citation>
    <scope>NUCLEOTIDE SEQUENCE</scope>
    <source>
        <tissue evidence="1">Leaf</tissue>
    </source>
</reference>